<keyword evidence="2" id="KW-0456">Lyase</keyword>
<evidence type="ECO:0000256" key="6">
    <source>
        <dbReference type="SAM" id="MobiDB-lite"/>
    </source>
</evidence>
<dbReference type="EMBL" id="WLYK01000001">
    <property type="protein sequence ID" value="MTD13430.1"/>
    <property type="molecule type" value="Genomic_DNA"/>
</dbReference>
<reference evidence="7 8" key="1">
    <citation type="submission" date="2019-11" db="EMBL/GenBank/DDBJ databases">
        <authorList>
            <person name="Jiang L.-Q."/>
        </authorList>
    </citation>
    <scope>NUCLEOTIDE SEQUENCE [LARGE SCALE GENOMIC DNA]</scope>
    <source>
        <strain evidence="7 8">YIM 132087</strain>
    </source>
</reference>
<comment type="similarity">
    <text evidence="1 5">Belongs to the enoyl-CoA hydratase/isomerase family.</text>
</comment>
<protein>
    <recommendedName>
        <fullName evidence="9">Enoyl-CoA hydratase/isomerase family protein</fullName>
    </recommendedName>
</protein>
<evidence type="ECO:0000313" key="8">
    <source>
        <dbReference type="Proteomes" id="UP000460221"/>
    </source>
</evidence>
<dbReference type="InterPro" id="IPR029045">
    <property type="entry name" value="ClpP/crotonase-like_dom_sf"/>
</dbReference>
<evidence type="ECO:0008006" key="9">
    <source>
        <dbReference type="Google" id="ProtNLM"/>
    </source>
</evidence>
<dbReference type="PANTHER" id="PTHR11941">
    <property type="entry name" value="ENOYL-COA HYDRATASE-RELATED"/>
    <property type="match status" value="1"/>
</dbReference>
<dbReference type="InterPro" id="IPR014748">
    <property type="entry name" value="Enoyl-CoA_hydra_C"/>
</dbReference>
<dbReference type="Proteomes" id="UP000460221">
    <property type="component" value="Unassembled WGS sequence"/>
</dbReference>
<keyword evidence="8" id="KW-1185">Reference proteome</keyword>
<dbReference type="AlphaFoldDB" id="A0A7K1FH77"/>
<name>A0A7K1FH77_9ACTN</name>
<dbReference type="GO" id="GO:0004300">
    <property type="term" value="F:enoyl-CoA hydratase activity"/>
    <property type="evidence" value="ECO:0007669"/>
    <property type="project" value="UniProtKB-EC"/>
</dbReference>
<dbReference type="InterPro" id="IPR018376">
    <property type="entry name" value="Enoyl-CoA_hyd/isom_CS"/>
</dbReference>
<gene>
    <name evidence="7" type="ORF">GIS00_05660</name>
</gene>
<evidence type="ECO:0000256" key="3">
    <source>
        <dbReference type="ARBA" id="ARBA00023709"/>
    </source>
</evidence>
<dbReference type="Gene3D" id="1.10.12.10">
    <property type="entry name" value="Lyase 2-enoyl-coa Hydratase, Chain A, domain 2"/>
    <property type="match status" value="1"/>
</dbReference>
<dbReference type="CDD" id="cd06558">
    <property type="entry name" value="crotonase-like"/>
    <property type="match status" value="1"/>
</dbReference>
<accession>A0A7K1FH77</accession>
<evidence type="ECO:0000256" key="2">
    <source>
        <dbReference type="ARBA" id="ARBA00023239"/>
    </source>
</evidence>
<dbReference type="PANTHER" id="PTHR11941:SF54">
    <property type="entry name" value="ENOYL-COA HYDRATASE, MITOCHONDRIAL"/>
    <property type="match status" value="1"/>
</dbReference>
<evidence type="ECO:0000313" key="7">
    <source>
        <dbReference type="EMBL" id="MTD13430.1"/>
    </source>
</evidence>
<dbReference type="SUPFAM" id="SSF52096">
    <property type="entry name" value="ClpP/crotonase"/>
    <property type="match status" value="1"/>
</dbReference>
<proteinExistence type="inferred from homology"/>
<organism evidence="7 8">
    <name type="scientific">Nakamurella alba</name>
    <dbReference type="NCBI Taxonomy" id="2665158"/>
    <lineage>
        <taxon>Bacteria</taxon>
        <taxon>Bacillati</taxon>
        <taxon>Actinomycetota</taxon>
        <taxon>Actinomycetes</taxon>
        <taxon>Nakamurellales</taxon>
        <taxon>Nakamurellaceae</taxon>
        <taxon>Nakamurella</taxon>
    </lineage>
</organism>
<evidence type="ECO:0000256" key="5">
    <source>
        <dbReference type="RuleBase" id="RU003707"/>
    </source>
</evidence>
<evidence type="ECO:0000256" key="4">
    <source>
        <dbReference type="ARBA" id="ARBA00023717"/>
    </source>
</evidence>
<comment type="catalytic activity">
    <reaction evidence="3">
        <text>a (3S)-3-hydroxyacyl-CoA = a (2E)-enoyl-CoA + H2O</text>
        <dbReference type="Rhea" id="RHEA:16105"/>
        <dbReference type="ChEBI" id="CHEBI:15377"/>
        <dbReference type="ChEBI" id="CHEBI:57318"/>
        <dbReference type="ChEBI" id="CHEBI:58856"/>
        <dbReference type="EC" id="4.2.1.17"/>
    </reaction>
</comment>
<dbReference type="GO" id="GO:0006635">
    <property type="term" value="P:fatty acid beta-oxidation"/>
    <property type="evidence" value="ECO:0007669"/>
    <property type="project" value="TreeGrafter"/>
</dbReference>
<comment type="catalytic activity">
    <reaction evidence="4">
        <text>a 4-saturated-(3S)-3-hydroxyacyl-CoA = a (3E)-enoyl-CoA + H2O</text>
        <dbReference type="Rhea" id="RHEA:20724"/>
        <dbReference type="ChEBI" id="CHEBI:15377"/>
        <dbReference type="ChEBI" id="CHEBI:58521"/>
        <dbReference type="ChEBI" id="CHEBI:137480"/>
        <dbReference type="EC" id="4.2.1.17"/>
    </reaction>
</comment>
<dbReference type="Gene3D" id="3.90.226.10">
    <property type="entry name" value="2-enoyl-CoA Hydratase, Chain A, domain 1"/>
    <property type="match status" value="1"/>
</dbReference>
<sequence>MARRVRALGGGGAPVLRRHHRARRDPPGDRPQPHHRLGFASHPSDRRPPVNEVKQTGTVNVAADRADRSVDSPVSEDLLLRVQDRVAVLTIDREKKHNALTPGIWADLRDTLAELEQDPEVRAVVLTGAGDRSFSAGGDIESFAAVHTLSDQQAFIRSCMLTFGAIEDSTLPVIAAVNGWALGGGMELALACDIVVAAENALFGIPEAAIGLVPGFGMVRGPQVLGRHWTKYLTLTGFRIDAAKAEKLGLVQEVAPVGGVVGRAVEIGRAIAANAPLAVSVGKSYVNRGRDQGDFATTNQAVSMLHATQDAKEGFAAFLEKRPPEFHGR</sequence>
<dbReference type="PROSITE" id="PS00166">
    <property type="entry name" value="ENOYL_COA_HYDRATASE"/>
    <property type="match status" value="1"/>
</dbReference>
<comment type="caution">
    <text evidence="7">The sequence shown here is derived from an EMBL/GenBank/DDBJ whole genome shotgun (WGS) entry which is preliminary data.</text>
</comment>
<feature type="region of interest" description="Disordered" evidence="6">
    <location>
        <begin position="1"/>
        <end position="53"/>
    </location>
</feature>
<dbReference type="Pfam" id="PF00378">
    <property type="entry name" value="ECH_1"/>
    <property type="match status" value="1"/>
</dbReference>
<dbReference type="InterPro" id="IPR001753">
    <property type="entry name" value="Enoyl-CoA_hydra/iso"/>
</dbReference>
<evidence type="ECO:0000256" key="1">
    <source>
        <dbReference type="ARBA" id="ARBA00005254"/>
    </source>
</evidence>